<evidence type="ECO:0000259" key="1">
    <source>
        <dbReference type="SMART" id="SM00331"/>
    </source>
</evidence>
<dbReference type="InterPro" id="IPR039248">
    <property type="entry name" value="Ptase_RsbX"/>
</dbReference>
<organism evidence="2">
    <name type="scientific">uncultured Leptolyngbya sp</name>
    <dbReference type="NCBI Taxonomy" id="332963"/>
    <lineage>
        <taxon>Bacteria</taxon>
        <taxon>Bacillati</taxon>
        <taxon>Cyanobacteriota</taxon>
        <taxon>Cyanophyceae</taxon>
        <taxon>Leptolyngbyales</taxon>
        <taxon>Leptolyngbyaceae</taxon>
        <taxon>Leptolyngbya group</taxon>
        <taxon>Leptolyngbya</taxon>
        <taxon>environmental samples</taxon>
    </lineage>
</organism>
<name>A0A6J4PTI1_9CYAN</name>
<dbReference type="Gene3D" id="3.30.565.10">
    <property type="entry name" value="Histidine kinase-like ATPase, C-terminal domain"/>
    <property type="match status" value="1"/>
</dbReference>
<dbReference type="EC" id="3.1.3.3" evidence="2"/>
<dbReference type="SMART" id="SM00331">
    <property type="entry name" value="PP2C_SIG"/>
    <property type="match status" value="1"/>
</dbReference>
<dbReference type="SUPFAM" id="SSF55874">
    <property type="entry name" value="ATPase domain of HSP90 chaperone/DNA topoisomerase II/histidine kinase"/>
    <property type="match status" value="1"/>
</dbReference>
<reference evidence="2" key="1">
    <citation type="submission" date="2020-02" db="EMBL/GenBank/DDBJ databases">
        <authorList>
            <person name="Meier V. D."/>
        </authorList>
    </citation>
    <scope>NUCLEOTIDE SEQUENCE</scope>
    <source>
        <strain evidence="2">AVDCRST_MAG94</strain>
    </source>
</reference>
<dbReference type="Pfam" id="PF07228">
    <property type="entry name" value="SpoIIE"/>
    <property type="match status" value="1"/>
</dbReference>
<proteinExistence type="predicted"/>
<feature type="domain" description="PPM-type phosphatase" evidence="1">
    <location>
        <begin position="146"/>
        <end position="338"/>
    </location>
</feature>
<dbReference type="InterPro" id="IPR003594">
    <property type="entry name" value="HATPase_dom"/>
</dbReference>
<accession>A0A6J4PTI1</accession>
<evidence type="ECO:0000313" key="2">
    <source>
        <dbReference type="EMBL" id="CAA9419371.1"/>
    </source>
</evidence>
<keyword evidence="2" id="KW-0378">Hydrolase</keyword>
<dbReference type="CDD" id="cd16934">
    <property type="entry name" value="HATPase_RsbT-like"/>
    <property type="match status" value="1"/>
</dbReference>
<sequence length="341" mass="36427">MSDDQSMKESIAIPITESSQTGEARRVALALAGRLGFNEAERGKVGIVVTELANNLVQHASGGVVLLRAIEQYPTLGIEVLALDQGRGMLDVDECLKDGFSTGGTAGNGLGAIHRLSSFLEIYSPPTKGTAILAQLWSDSKFHPPENTLEVGGVCLPKLGETVSGDTWSCQGATHRCLLLVVDGLGHGPAAASAASAALRAFQEHHHRSPHDIIEATHAALRSTRGAALAIAEIDFEQQSVRFAGVGNIAASLASGIEHRNLMSHNGTVGHEVRKIQEFTYPWYTNGLLIMHSDGLGTQWKLDRYPGLSHKHPSLIAGVLYRDFHRDRDDVTVLVAKGNGV</sequence>
<dbReference type="AlphaFoldDB" id="A0A6J4PTI1"/>
<dbReference type="EMBL" id="CADCTY010002370">
    <property type="protein sequence ID" value="CAA9419371.1"/>
    <property type="molecule type" value="Genomic_DNA"/>
</dbReference>
<dbReference type="SUPFAM" id="SSF81606">
    <property type="entry name" value="PP2C-like"/>
    <property type="match status" value="1"/>
</dbReference>
<gene>
    <name evidence="2" type="ORF">AVDCRST_MAG94-6887</name>
</gene>
<dbReference type="PANTHER" id="PTHR35801:SF1">
    <property type="entry name" value="PHOSPHOSERINE PHOSPHATASE RSBX"/>
    <property type="match status" value="1"/>
</dbReference>
<dbReference type="InterPro" id="IPR036457">
    <property type="entry name" value="PPM-type-like_dom_sf"/>
</dbReference>
<dbReference type="PANTHER" id="PTHR35801">
    <property type="entry name" value="PHOSPHOSERINE PHOSPHATASE RSBX"/>
    <property type="match status" value="1"/>
</dbReference>
<dbReference type="GO" id="GO:0016787">
    <property type="term" value="F:hydrolase activity"/>
    <property type="evidence" value="ECO:0007669"/>
    <property type="project" value="UniProtKB-KW"/>
</dbReference>
<dbReference type="InterPro" id="IPR036890">
    <property type="entry name" value="HATPase_C_sf"/>
</dbReference>
<dbReference type="Gene3D" id="3.60.40.10">
    <property type="entry name" value="PPM-type phosphatase domain"/>
    <property type="match status" value="1"/>
</dbReference>
<dbReference type="Pfam" id="PF13581">
    <property type="entry name" value="HATPase_c_2"/>
    <property type="match status" value="1"/>
</dbReference>
<dbReference type="InterPro" id="IPR001932">
    <property type="entry name" value="PPM-type_phosphatase-like_dom"/>
</dbReference>
<protein>
    <submittedName>
        <fullName evidence="2">Anti-sigma B factor RsbT / Phosphoserine phosphatase RsbX</fullName>
        <ecNumber evidence="2">3.1.3.3</ecNumber>
    </submittedName>
</protein>